<dbReference type="Proteomes" id="UP000383932">
    <property type="component" value="Unassembled WGS sequence"/>
</dbReference>
<accession>A0A5N5QRY1</accession>
<dbReference type="AlphaFoldDB" id="A0A5N5QRY1"/>
<sequence length="86" mass="9073">MRGCGHTQLQDDFGVARVEGVVLGKIGITNVADSPGSRPRLVALLVKSVKSGRVATSSRSEIGSRNTNDVDYTIVNMSILTMKLGA</sequence>
<dbReference type="EMBL" id="SSOP01000022">
    <property type="protein sequence ID" value="KAB5594323.1"/>
    <property type="molecule type" value="Genomic_DNA"/>
</dbReference>
<reference evidence="1 2" key="1">
    <citation type="journal article" date="2019" name="Fungal Biol. Biotechnol.">
        <title>Draft genome sequence of fastidious pathogen Ceratobasidium theobromae, which causes vascular-streak dieback in Theobroma cacao.</title>
        <authorList>
            <person name="Ali S.S."/>
            <person name="Asman A."/>
            <person name="Shao J."/>
            <person name="Firmansyah A.P."/>
            <person name="Susilo A.W."/>
            <person name="Rosmana A."/>
            <person name="McMahon P."/>
            <person name="Junaid M."/>
            <person name="Guest D."/>
            <person name="Kheng T.Y."/>
            <person name="Meinhardt L.W."/>
            <person name="Bailey B.A."/>
        </authorList>
    </citation>
    <scope>NUCLEOTIDE SEQUENCE [LARGE SCALE GENOMIC DNA]</scope>
    <source>
        <strain evidence="1 2">CT2</strain>
    </source>
</reference>
<organism evidence="1 2">
    <name type="scientific">Ceratobasidium theobromae</name>
    <dbReference type="NCBI Taxonomy" id="1582974"/>
    <lineage>
        <taxon>Eukaryota</taxon>
        <taxon>Fungi</taxon>
        <taxon>Dikarya</taxon>
        <taxon>Basidiomycota</taxon>
        <taxon>Agaricomycotina</taxon>
        <taxon>Agaricomycetes</taxon>
        <taxon>Cantharellales</taxon>
        <taxon>Ceratobasidiaceae</taxon>
        <taxon>Ceratobasidium</taxon>
    </lineage>
</organism>
<gene>
    <name evidence="1" type="ORF">CTheo_2253</name>
</gene>
<evidence type="ECO:0000313" key="1">
    <source>
        <dbReference type="EMBL" id="KAB5594323.1"/>
    </source>
</evidence>
<name>A0A5N5QRY1_9AGAM</name>
<evidence type="ECO:0000313" key="2">
    <source>
        <dbReference type="Proteomes" id="UP000383932"/>
    </source>
</evidence>
<comment type="caution">
    <text evidence="1">The sequence shown here is derived from an EMBL/GenBank/DDBJ whole genome shotgun (WGS) entry which is preliminary data.</text>
</comment>
<keyword evidence="2" id="KW-1185">Reference proteome</keyword>
<protein>
    <submittedName>
        <fullName evidence="1">Uncharacterized protein</fullName>
    </submittedName>
</protein>
<proteinExistence type="predicted"/>